<reference evidence="3" key="1">
    <citation type="submission" date="2018-03" db="EMBL/GenBank/DDBJ databases">
        <authorList>
            <person name="Guldener U."/>
        </authorList>
    </citation>
    <scope>NUCLEOTIDE SEQUENCE</scope>
</reference>
<feature type="region of interest" description="Disordered" evidence="1">
    <location>
        <begin position="139"/>
        <end position="168"/>
    </location>
</feature>
<dbReference type="InterPro" id="IPR011333">
    <property type="entry name" value="SKP1/BTB/POZ_sf"/>
</dbReference>
<organism evidence="3 4">
    <name type="scientific">Fusarium torulosum</name>
    <dbReference type="NCBI Taxonomy" id="33205"/>
    <lineage>
        <taxon>Eukaryota</taxon>
        <taxon>Fungi</taxon>
        <taxon>Dikarya</taxon>
        <taxon>Ascomycota</taxon>
        <taxon>Pezizomycotina</taxon>
        <taxon>Sordariomycetes</taxon>
        <taxon>Hypocreomycetidae</taxon>
        <taxon>Hypocreales</taxon>
        <taxon>Nectriaceae</taxon>
        <taxon>Fusarium</taxon>
    </lineage>
</organism>
<name>A0AAE8SMJ1_9HYPO</name>
<feature type="domain" description="BTB" evidence="2">
    <location>
        <begin position="24"/>
        <end position="93"/>
    </location>
</feature>
<dbReference type="PROSITE" id="PS50097">
    <property type="entry name" value="BTB"/>
    <property type="match status" value="1"/>
</dbReference>
<dbReference type="PANTHER" id="PTHR47843">
    <property type="entry name" value="BTB DOMAIN-CONTAINING PROTEIN-RELATED"/>
    <property type="match status" value="1"/>
</dbReference>
<comment type="caution">
    <text evidence="3">The sequence shown here is derived from an EMBL/GenBank/DDBJ whole genome shotgun (WGS) entry which is preliminary data.</text>
</comment>
<evidence type="ECO:0000313" key="4">
    <source>
        <dbReference type="Proteomes" id="UP001187734"/>
    </source>
</evidence>
<keyword evidence="4" id="KW-1185">Reference proteome</keyword>
<dbReference type="EMBL" id="ONZP01000432">
    <property type="protein sequence ID" value="SPJ84161.1"/>
    <property type="molecule type" value="Genomic_DNA"/>
</dbReference>
<evidence type="ECO:0000313" key="3">
    <source>
        <dbReference type="EMBL" id="SPJ84161.1"/>
    </source>
</evidence>
<dbReference type="AlphaFoldDB" id="A0AAE8SMJ1"/>
<dbReference type="Proteomes" id="UP001187734">
    <property type="component" value="Unassembled WGS sequence"/>
</dbReference>
<dbReference type="SUPFAM" id="SSF54695">
    <property type="entry name" value="POZ domain"/>
    <property type="match status" value="1"/>
</dbReference>
<protein>
    <recommendedName>
        <fullName evidence="2">BTB domain-containing protein</fullName>
    </recommendedName>
</protein>
<evidence type="ECO:0000256" key="1">
    <source>
        <dbReference type="SAM" id="MobiDB-lite"/>
    </source>
</evidence>
<sequence>MANTRPGTVLMADDAGFEESISSKPFVFVIGLERKEYHLHKHMIAKLSPALNILVNGKMREAEEGRVEWPDLDVETFVRFAKFVYSADYDEAEPVLSNAPPASPTRPEWATATEGLLRVMEFSGTFSRDICRDSYDWVTSDDSMDSSGSDSDSSDDSDFDSTDDDTTSDISDLRFSRSYKDSSALERSREREELRGLSMSQWMALYDLWLHTGCPRHWCGGQSKHAQIHDHTREYILHDCAVPPREQYAWKRTDEMMKDFTYCPSDDQYSKQQATAWSLATKRAENYNPDMSYLPVFLTHVRLYILADKYDVEELRRLSLYRLRLLLRGVILFRKRIFDLVAVVDEIFANTVEGDGAREVIVKYFACYIGVIRDTPEVTELLRDGGDFAVALVERMARCL</sequence>
<dbReference type="InterPro" id="IPR000210">
    <property type="entry name" value="BTB/POZ_dom"/>
</dbReference>
<dbReference type="PANTHER" id="PTHR47843:SF5">
    <property type="entry name" value="BTB_POZ DOMAIN PROTEIN"/>
    <property type="match status" value="1"/>
</dbReference>
<feature type="compositionally biased region" description="Acidic residues" evidence="1">
    <location>
        <begin position="152"/>
        <end position="167"/>
    </location>
</feature>
<gene>
    <name evidence="3" type="ORF">FTOL_10678</name>
</gene>
<accession>A0AAE8SMJ1</accession>
<proteinExistence type="predicted"/>
<dbReference type="Gene3D" id="3.30.710.10">
    <property type="entry name" value="Potassium Channel Kv1.1, Chain A"/>
    <property type="match status" value="1"/>
</dbReference>
<evidence type="ECO:0000259" key="2">
    <source>
        <dbReference type="PROSITE" id="PS50097"/>
    </source>
</evidence>